<dbReference type="PATRIC" id="fig|685782.3.peg.1130"/>
<reference evidence="2 3" key="2">
    <citation type="submission" date="2012-04" db="EMBL/GenBank/DDBJ databases">
        <title>The Genome Sequence of Bartonella rochalimae BMGH.</title>
        <authorList>
            <consortium name="The Broad Institute Genome Sequencing Platform"/>
            <consortium name="The Broad Institute Genome Sequencing Center for Infectious Disease"/>
            <person name="Feldgarden M."/>
            <person name="Kirby J."/>
            <person name="Kosoy M."/>
            <person name="Birtles R."/>
            <person name="Probert W.S."/>
            <person name="Chiaraviglio L."/>
            <person name="Walker B."/>
            <person name="Young S.K."/>
            <person name="Zeng Q."/>
            <person name="Gargeya S."/>
            <person name="Fitzgerald M."/>
            <person name="Haas B."/>
            <person name="Abouelleil A."/>
            <person name="Alvarado L."/>
            <person name="Arachchi H.M."/>
            <person name="Berlin A.M."/>
            <person name="Chapman S.B."/>
            <person name="Goldberg J."/>
            <person name="Griggs A."/>
            <person name="Gujja S."/>
            <person name="Hansen M."/>
            <person name="Howarth C."/>
            <person name="Imamovic A."/>
            <person name="Larimer J."/>
            <person name="McCowen C."/>
            <person name="Montmayeur A."/>
            <person name="Murphy C."/>
            <person name="Neiman D."/>
            <person name="Pearson M."/>
            <person name="Priest M."/>
            <person name="Roberts A."/>
            <person name="Saif S."/>
            <person name="Shea T."/>
            <person name="Sisk P."/>
            <person name="Sykes S."/>
            <person name="Wortman J."/>
            <person name="Nusbaum C."/>
            <person name="Birren B."/>
        </authorList>
    </citation>
    <scope>NUCLEOTIDE SEQUENCE [LARGE SCALE GENOMIC DNA]</scope>
    <source>
        <strain evidence="2 3">ATCC BAA-1498</strain>
    </source>
</reference>
<dbReference type="Proteomes" id="UP000027336">
    <property type="component" value="Unassembled WGS sequence"/>
</dbReference>
<keyword evidence="3" id="KW-1185">Reference proteome</keyword>
<dbReference type="eggNOG" id="ENOG5031401">
    <property type="taxonomic scope" value="Bacteria"/>
</dbReference>
<proteinExistence type="predicted"/>
<organism evidence="1">
    <name type="scientific">Bartonella rochalimae ATCC BAA-1498</name>
    <dbReference type="NCBI Taxonomy" id="685782"/>
    <lineage>
        <taxon>Bacteria</taxon>
        <taxon>Pseudomonadati</taxon>
        <taxon>Pseudomonadota</taxon>
        <taxon>Alphaproteobacteria</taxon>
        <taxon>Hyphomicrobiales</taxon>
        <taxon>Bartonellaceae</taxon>
        <taxon>Bartonella</taxon>
    </lineage>
</organism>
<protein>
    <submittedName>
        <fullName evidence="1">Uncharacterized protein</fullName>
    </submittedName>
</protein>
<reference evidence="1" key="1">
    <citation type="journal article" date="2011" name="PLoS Genet.">
        <title>Parallel evolution of a type IV secretion system in radiating lineages of the host-restricted bacterial pathogen Bartonella.</title>
        <authorList>
            <person name="Engel P."/>
            <person name="Salzburger W."/>
            <person name="Liesch M."/>
            <person name="Chang C.C."/>
            <person name="Maruyama S."/>
            <person name="Lanz C."/>
            <person name="Calteau A."/>
            <person name="Lajus A."/>
            <person name="Medigue C."/>
            <person name="Schuster S.C."/>
            <person name="Dehio C."/>
        </authorList>
    </citation>
    <scope>NUCLEOTIDE SEQUENCE</scope>
    <source>
        <strain evidence="1">ATCC BAA-1498</strain>
    </source>
</reference>
<dbReference type="EMBL" id="FN645457">
    <property type="protein sequence ID" value="CBI77495.1"/>
    <property type="molecule type" value="Genomic_DNA"/>
</dbReference>
<gene>
    <name evidence="1" type="ORF">BARRO_30076</name>
    <name evidence="2" type="ORF">O99_01085</name>
</gene>
<name>E6YKV7_9HYPH</name>
<evidence type="ECO:0000313" key="2">
    <source>
        <dbReference type="EMBL" id="KEC54204.1"/>
    </source>
</evidence>
<evidence type="ECO:0000313" key="3">
    <source>
        <dbReference type="Proteomes" id="UP000027336"/>
    </source>
</evidence>
<dbReference type="EMBL" id="AHPK01000018">
    <property type="protein sequence ID" value="KEC54204.1"/>
    <property type="molecule type" value="Genomic_DNA"/>
</dbReference>
<dbReference type="OrthoDB" id="7923729at2"/>
<evidence type="ECO:0000313" key="1">
    <source>
        <dbReference type="EMBL" id="CBI77495.1"/>
    </source>
</evidence>
<sequence>MAHRLPTITQPAIARALQEAKKQGCELIEIKPSGELLIHINKTVVSPTINDVYSINNFPSLENEQEEFRTNPSCLSVDGIKF</sequence>
<dbReference type="AlphaFoldDB" id="E6YKV7"/>
<accession>E6YKV7</accession>
<dbReference type="RefSeq" id="WP_035007055.1">
    <property type="nucleotide sequence ID" value="NZ_KL407338.1"/>
</dbReference>
<dbReference type="HOGENOM" id="CLU_2551449_0_0_5"/>